<dbReference type="PROSITE" id="PS51257">
    <property type="entry name" value="PROKAR_LIPOPROTEIN"/>
    <property type="match status" value="1"/>
</dbReference>
<gene>
    <name evidence="2" type="ORF">EKG39_19355</name>
</gene>
<dbReference type="OrthoDB" id="6263881at2"/>
<dbReference type="RefSeq" id="WP_126507655.1">
    <property type="nucleotide sequence ID" value="NZ_RXNV01000014.1"/>
</dbReference>
<protein>
    <recommendedName>
        <fullName evidence="4">Lipoprotein</fullName>
    </recommendedName>
</protein>
<accession>A0A3S0L653</accession>
<proteinExistence type="predicted"/>
<name>A0A3S0L653_9GAMM</name>
<organism evidence="2 3">
    <name type="scientific">Shewanella atlantica</name>
    <dbReference type="NCBI Taxonomy" id="271099"/>
    <lineage>
        <taxon>Bacteria</taxon>
        <taxon>Pseudomonadati</taxon>
        <taxon>Pseudomonadota</taxon>
        <taxon>Gammaproteobacteria</taxon>
        <taxon>Alteromonadales</taxon>
        <taxon>Shewanellaceae</taxon>
        <taxon>Shewanella</taxon>
    </lineage>
</organism>
<evidence type="ECO:0008006" key="4">
    <source>
        <dbReference type="Google" id="ProtNLM"/>
    </source>
</evidence>
<dbReference type="AlphaFoldDB" id="A0A3S0L653"/>
<evidence type="ECO:0000313" key="3">
    <source>
        <dbReference type="Proteomes" id="UP000282060"/>
    </source>
</evidence>
<dbReference type="Proteomes" id="UP000282060">
    <property type="component" value="Unassembled WGS sequence"/>
</dbReference>
<feature type="chain" id="PRO_5018544931" description="Lipoprotein" evidence="1">
    <location>
        <begin position="26"/>
        <end position="144"/>
    </location>
</feature>
<feature type="signal peptide" evidence="1">
    <location>
        <begin position="1"/>
        <end position="25"/>
    </location>
</feature>
<reference evidence="2 3" key="1">
    <citation type="submission" date="2018-12" db="EMBL/GenBank/DDBJ databases">
        <authorList>
            <person name="Yu L."/>
        </authorList>
    </citation>
    <scope>NUCLEOTIDE SEQUENCE [LARGE SCALE GENOMIC DNA]</scope>
    <source>
        <strain evidence="2 3">HAW-EB5</strain>
    </source>
</reference>
<sequence>MKSIFLSLILSISLVTLLITLSACANNPRPSVITIEDSDSLATIKVSGAQLEKELNFNNGQYEISIQNVGDNLFHIDAKIISTRVDKVTGEKLVSSNQIVTQVKAEPEEKVTIGGLDSWSESIQTDGSVKEVRSQKRYILEIVK</sequence>
<keyword evidence="3" id="KW-1185">Reference proteome</keyword>
<evidence type="ECO:0000256" key="1">
    <source>
        <dbReference type="SAM" id="SignalP"/>
    </source>
</evidence>
<evidence type="ECO:0000313" key="2">
    <source>
        <dbReference type="EMBL" id="RTR27921.1"/>
    </source>
</evidence>
<keyword evidence="1" id="KW-0732">Signal</keyword>
<dbReference type="EMBL" id="RXNV01000014">
    <property type="protein sequence ID" value="RTR27921.1"/>
    <property type="molecule type" value="Genomic_DNA"/>
</dbReference>
<comment type="caution">
    <text evidence="2">The sequence shown here is derived from an EMBL/GenBank/DDBJ whole genome shotgun (WGS) entry which is preliminary data.</text>
</comment>